<evidence type="ECO:0000313" key="3">
    <source>
        <dbReference type="EMBL" id="OXE51032.1"/>
    </source>
</evidence>
<feature type="compositionally biased region" description="Basic and acidic residues" evidence="1">
    <location>
        <begin position="538"/>
        <end position="557"/>
    </location>
</feature>
<dbReference type="PANTHER" id="PTHR30441:SF8">
    <property type="entry name" value="DUF748 DOMAIN-CONTAINING PROTEIN"/>
    <property type="match status" value="1"/>
</dbReference>
<evidence type="ECO:0000256" key="2">
    <source>
        <dbReference type="SAM" id="Phobius"/>
    </source>
</evidence>
<protein>
    <recommendedName>
        <fullName evidence="5">DUF748 domain-containing protein</fullName>
    </recommendedName>
</protein>
<feature type="compositionally biased region" description="Low complexity" evidence="1">
    <location>
        <begin position="395"/>
        <end position="412"/>
    </location>
</feature>
<accession>A0A227KRB6</accession>
<keyword evidence="2" id="KW-1133">Transmembrane helix</keyword>
<keyword evidence="2" id="KW-0812">Transmembrane</keyword>
<comment type="caution">
    <text evidence="3">The sequence shown here is derived from an EMBL/GenBank/DDBJ whole genome shotgun (WGS) entry which is preliminary data.</text>
</comment>
<sequence length="1811" mass="191421">MGKKLYITGGIAAGLILVYVAGGFWAIPASTNWALKKYVDPLIDREVTTEKVEFNPFTLHLNVKGLNVQKSGTPDALLRIEEIDTKLKWSSLFKFAPLVQHFKVNQLQANIVRTGLATFNFSDIIDKFVNQPEEPKEEDKDKKTQKFSIDNFEIINSGVKLDDKFRGKVDEITDLQFALPLISNFETQAENPITPKLSLKFDGEPLSIDAKSLPFSISKKTGVDFELKSLNLSNAASFNPVPLNAHIVGGTADAKLNLAFANEDAKIHEVKHLRLKGQITINNLVVQDDVNKPYDVLKVKRIDANLKEFALFAQRLDFGEIKVTDPDVVVTRNTDGLNLAILAQNIIKEDGSVKSESQDRTPSTSKETAKESNETASAQTDHFESKASAEEAVTAQAKQEPAAPAATTANNEPSLAAKTAEASKLTSDTQVQEKEKVEAASEETEQKPEPAAKSETKTAQDKSDTQSADTTKAEAKPGDKPVAEAPMKAADVPTAKQTAETATPPVPANVNEKAEPATKAEATPASDLTTQPASDNNAKPESKPKTEPTSEAERKETSVNVGKESGETQSASENKLEAQEKAEPIFKAVEKANSEEQQKAISDTEPKPASNGVAKTESKQDTKTAEPVKTGTSIPAAKEPAATESVTATQPTMQKAEATAKADNSAVQNKAIKSAPKPAVKTSPKKEPKPAPKVASKQTAPSQPVVSAAESVAPAPQSNVIRETIEYIPQSALPGTSTPVQTQPQVQPAPDTPAATPAQETVVPGATFIPPGEIRETVTPLSQLESAPSYARIESVQASAGSVTSTSAAVNLVNYLLSPASAQTTDKAEPAAAEEPLKVAETSNPAAVAPTGLEPDKSKVETSPTAPAASEANKPDTSSQPATQTAEAEPKVSGETQAASPAPQTAQPAGLPSEGQADTSTQKTEESISAPQRIQQGAESVAKTNVEQSVPAAQPADSGTPSASNQPALNSAEATEQPASEPQENAQTAETAAPGWYWNFDKIAVINGTVNFTDNTVKFQQNLSNINATISSLNGEKGSKANFEANLNVLDGNIEAKGDVGLTPLLINIEENTKDLSIPKVMPYISPFVAAKINDGKLSNQGKITLDLSQATPNIAFTGSAGASSVAVADANNAQVAKWNSLNVSNIDVKSGKDISVALGDIALAGPSVNVIRFSDGTFNFDKLTKSASSTTQTATPKTAAKAEPAPAVYWNIGKATVSNGQIQFNDQTVNFSKTISNLAATVSGLSSQPGTSSAFTASFGALGGSLNASGSFNLSPFKLNLKESVKGLHLAELTPYIKQFTNAHVVNGQLTSQGDVAVKLGGSAPEITFNGNSEATSINLTDAQGTPFAKWQDLKVTGINFSSDSKLSLVVKNIALSSPSFYIAKSAKGKFNIETLVKSESKAPVKTASSAKATIKTSNSKASGTSSGLPSITLDKISINNGSVFYKDSAMEPEFTLHLSALKGSLTDFTTAKGTPANLDVTGNLNGTPMSAKGSIAPFAKSLSLNLDGSVTSLNMPILSPYSVEFTGYPIKQGQVTYKGAYKIDNGELTSTNNIVINKLEFGAVSPKAKETLPVGLAVSLLQDRSGQIDLNLPVTGSLNDPEFSVGGIIVKVIVNLITKAVTAPFALIGSMFGGENLDLNNLAFVTGSARLNDQTEKALAVVGKAMTERPGIKIQITGIGNTALDEKGLKEKRLMRQMIFSIYRDSTSSTDAKKLTPVQMNQAIRNLFKESDAPNKPKTDKPQEMMDFLMQNIRVPTQDLQELATRRAEAVRNYLINKEKIKPDRLFVVAGDVIDNAGNTAGVKLELQQ</sequence>
<name>A0A227KRB6_9BURK</name>
<dbReference type="GO" id="GO:0005886">
    <property type="term" value="C:plasma membrane"/>
    <property type="evidence" value="ECO:0007669"/>
    <property type="project" value="TreeGrafter"/>
</dbReference>
<dbReference type="InterPro" id="IPR052894">
    <property type="entry name" value="AsmA-related"/>
</dbReference>
<keyword evidence="2" id="KW-0472">Membrane</keyword>
<dbReference type="Gene3D" id="3.30.1330.60">
    <property type="entry name" value="OmpA-like domain"/>
    <property type="match status" value="1"/>
</dbReference>
<dbReference type="PANTHER" id="PTHR30441">
    <property type="entry name" value="DUF748 DOMAIN-CONTAINING PROTEIN"/>
    <property type="match status" value="1"/>
</dbReference>
<dbReference type="GeneID" id="78363233"/>
<evidence type="ECO:0000313" key="4">
    <source>
        <dbReference type="Proteomes" id="UP000214610"/>
    </source>
</evidence>
<feature type="transmembrane region" description="Helical" evidence="2">
    <location>
        <begin position="5"/>
        <end position="27"/>
    </location>
</feature>
<feature type="compositionally biased region" description="Polar residues" evidence="1">
    <location>
        <begin position="916"/>
        <end position="948"/>
    </location>
</feature>
<dbReference type="RefSeq" id="WP_066591045.1">
    <property type="nucleotide sequence ID" value="NZ_CAJTBZ010000021.1"/>
</dbReference>
<dbReference type="Proteomes" id="UP000214610">
    <property type="component" value="Unassembled WGS sequence"/>
</dbReference>
<feature type="compositionally biased region" description="Polar residues" evidence="1">
    <location>
        <begin position="957"/>
        <end position="989"/>
    </location>
</feature>
<feature type="compositionally biased region" description="Basic and acidic residues" evidence="1">
    <location>
        <begin position="574"/>
        <end position="606"/>
    </location>
</feature>
<feature type="compositionally biased region" description="Basic and acidic residues" evidence="1">
    <location>
        <begin position="471"/>
        <end position="482"/>
    </location>
</feature>
<dbReference type="InterPro" id="IPR036737">
    <property type="entry name" value="OmpA-like_sf"/>
</dbReference>
<dbReference type="GO" id="GO:0090313">
    <property type="term" value="P:regulation of protein targeting to membrane"/>
    <property type="evidence" value="ECO:0007669"/>
    <property type="project" value="TreeGrafter"/>
</dbReference>
<feature type="compositionally biased region" description="Polar residues" evidence="1">
    <location>
        <begin position="644"/>
        <end position="653"/>
    </location>
</feature>
<feature type="compositionally biased region" description="Low complexity" evidence="1">
    <location>
        <begin position="692"/>
        <end position="718"/>
    </location>
</feature>
<dbReference type="InterPro" id="IPR008023">
    <property type="entry name" value="DUF748"/>
</dbReference>
<keyword evidence="4" id="KW-1185">Reference proteome</keyword>
<reference evidence="4" key="1">
    <citation type="submission" date="2017-05" db="EMBL/GenBank/DDBJ databases">
        <title>Improved OligoMM genomes.</title>
        <authorList>
            <person name="Garzetti D."/>
        </authorList>
    </citation>
    <scope>NUCLEOTIDE SEQUENCE [LARGE SCALE GENOMIC DNA]</scope>
    <source>
        <strain evidence="4">YL45</strain>
    </source>
</reference>
<gene>
    <name evidence="3" type="ORF">ADH67_01680</name>
</gene>
<feature type="compositionally biased region" description="Low complexity" evidence="1">
    <location>
        <begin position="896"/>
        <end position="909"/>
    </location>
</feature>
<feature type="compositionally biased region" description="Basic and acidic residues" evidence="1">
    <location>
        <begin position="431"/>
        <end position="464"/>
    </location>
</feature>
<proteinExistence type="predicted"/>
<dbReference type="Pfam" id="PF05359">
    <property type="entry name" value="DUF748"/>
    <property type="match status" value="3"/>
</dbReference>
<feature type="compositionally biased region" description="Polar residues" evidence="1">
    <location>
        <begin position="526"/>
        <end position="537"/>
    </location>
</feature>
<dbReference type="EMBL" id="NHMP01000001">
    <property type="protein sequence ID" value="OXE51032.1"/>
    <property type="molecule type" value="Genomic_DNA"/>
</dbReference>
<feature type="compositionally biased region" description="Basic and acidic residues" evidence="1">
    <location>
        <begin position="616"/>
        <end position="626"/>
    </location>
</feature>
<evidence type="ECO:0000256" key="1">
    <source>
        <dbReference type="SAM" id="MobiDB-lite"/>
    </source>
</evidence>
<organism evidence="3 4">
    <name type="scientific">Turicimonas muris</name>
    <dbReference type="NCBI Taxonomy" id="1796652"/>
    <lineage>
        <taxon>Bacteria</taxon>
        <taxon>Pseudomonadati</taxon>
        <taxon>Pseudomonadota</taxon>
        <taxon>Betaproteobacteria</taxon>
        <taxon>Burkholderiales</taxon>
        <taxon>Sutterellaceae</taxon>
        <taxon>Turicimonas</taxon>
    </lineage>
</organism>
<feature type="compositionally biased region" description="Low complexity" evidence="1">
    <location>
        <begin position="738"/>
        <end position="759"/>
    </location>
</feature>
<feature type="compositionally biased region" description="Polar residues" evidence="1">
    <location>
        <begin position="875"/>
        <end position="886"/>
    </location>
</feature>
<feature type="region of interest" description="Disordered" evidence="1">
    <location>
        <begin position="822"/>
        <end position="989"/>
    </location>
</feature>
<feature type="region of interest" description="Disordered" evidence="1">
    <location>
        <begin position="351"/>
        <end position="771"/>
    </location>
</feature>
<evidence type="ECO:0008006" key="5">
    <source>
        <dbReference type="Google" id="ProtNLM"/>
    </source>
</evidence>